<dbReference type="PANTHER" id="PTHR31516">
    <property type="entry name" value="STABILIZER OF AXONEMAL MICROTUBULES 2"/>
    <property type="match status" value="1"/>
</dbReference>
<accession>A0A8S1CYF2</accession>
<evidence type="ECO:0000256" key="1">
    <source>
        <dbReference type="ARBA" id="ARBA00008738"/>
    </source>
</evidence>
<dbReference type="EMBL" id="CADEPI010000090">
    <property type="protein sequence ID" value="CAB3373838.1"/>
    <property type="molecule type" value="Genomic_DNA"/>
</dbReference>
<dbReference type="InterPro" id="IPR033336">
    <property type="entry name" value="SAXO1/2"/>
</dbReference>
<organism evidence="2 3">
    <name type="scientific">Cloeon dipterum</name>
    <dbReference type="NCBI Taxonomy" id="197152"/>
    <lineage>
        <taxon>Eukaryota</taxon>
        <taxon>Metazoa</taxon>
        <taxon>Ecdysozoa</taxon>
        <taxon>Arthropoda</taxon>
        <taxon>Hexapoda</taxon>
        <taxon>Insecta</taxon>
        <taxon>Pterygota</taxon>
        <taxon>Palaeoptera</taxon>
        <taxon>Ephemeroptera</taxon>
        <taxon>Pisciforma</taxon>
        <taxon>Baetidae</taxon>
        <taxon>Cloeon</taxon>
    </lineage>
</organism>
<protein>
    <submittedName>
        <fullName evidence="2">Uncharacterized protein</fullName>
    </submittedName>
</protein>
<dbReference type="Proteomes" id="UP000494165">
    <property type="component" value="Unassembled WGS sequence"/>
</dbReference>
<dbReference type="AlphaFoldDB" id="A0A8S1CYF2"/>
<keyword evidence="3" id="KW-1185">Reference proteome</keyword>
<gene>
    <name evidence="2" type="ORF">CLODIP_2_CD11678</name>
</gene>
<dbReference type="GO" id="GO:0005856">
    <property type="term" value="C:cytoskeleton"/>
    <property type="evidence" value="ECO:0007669"/>
    <property type="project" value="TreeGrafter"/>
</dbReference>
<comment type="similarity">
    <text evidence="1">Belongs to the FAM154 family.</text>
</comment>
<comment type="caution">
    <text evidence="2">The sequence shown here is derived from an EMBL/GenBank/DDBJ whole genome shotgun (WGS) entry which is preliminary data.</text>
</comment>
<name>A0A8S1CYF2_9INSE</name>
<evidence type="ECO:0000313" key="2">
    <source>
        <dbReference type="EMBL" id="CAB3373838.1"/>
    </source>
</evidence>
<dbReference type="PANTHER" id="PTHR31516:SF17">
    <property type="entry name" value="STABILIZER OF AXONEMAL MICROTUBULES 2"/>
    <property type="match status" value="1"/>
</dbReference>
<proteinExistence type="inferred from homology"/>
<reference evidence="2 3" key="1">
    <citation type="submission" date="2020-04" db="EMBL/GenBank/DDBJ databases">
        <authorList>
            <person name="Alioto T."/>
            <person name="Alioto T."/>
            <person name="Gomez Garrido J."/>
        </authorList>
    </citation>
    <scope>NUCLEOTIDE SEQUENCE [LARGE SCALE GENOMIC DNA]</scope>
</reference>
<sequence length="501" mass="57497">MEISGSEFPFDKYCRQDEYLSTRNFNFPGEFAKKRPAAKRNPFQAYFPNPDNAAFSLERSPLESSFARWIRILEKQSRPATTVANNLLKDKYKLKFSKEDIRTKPIPPRHNLELLREPFGVSTSNGEAFGNFNDDQPRRGMILPSNKIDLPIGKFLMRNGFREFSEEDEEYRKMNLNPPAELIQVFKGNFDKEAKFQKAFKEWMGILTKTTVEKKIARQKQRLLIEALNERPESTPRWNASNENCYYCRRPPIMPRHQISPLRGPLLSSTHYEREFADKGCQLRQPIPPRDGISPPHGALRSATHYSDQYAEKGYSRRDYLIPPGGISPPHGPISSNTCYAQEFAEKNYSKRDPTIPPDAMSPPHGAVNSSTAYAEFFPERDYSRRDTIVLPGGISPPHGAMQSATSYARDYQECGHCRREYIVPPGGISPPHGPIASATSYNHDFIEREYCYRQPEQPLDTINPPHGYVEDETSYRQAYKFVTLIVDRTNEKLVFCCSIL</sequence>
<evidence type="ECO:0000313" key="3">
    <source>
        <dbReference type="Proteomes" id="UP000494165"/>
    </source>
</evidence>
<dbReference type="GO" id="GO:0008017">
    <property type="term" value="F:microtubule binding"/>
    <property type="evidence" value="ECO:0007669"/>
    <property type="project" value="InterPro"/>
</dbReference>